<gene>
    <name evidence="8" type="ORF">EEL30_26700</name>
</gene>
<dbReference type="Pfam" id="PF00072">
    <property type="entry name" value="Response_reg"/>
    <property type="match status" value="1"/>
</dbReference>
<name>A0A502IY16_BRELA</name>
<dbReference type="GO" id="GO:0000155">
    <property type="term" value="F:phosphorelay sensor kinase activity"/>
    <property type="evidence" value="ECO:0007669"/>
    <property type="project" value="TreeGrafter"/>
</dbReference>
<dbReference type="Gene3D" id="3.30.565.10">
    <property type="entry name" value="Histidine kinase-like ATPase, C-terminal domain"/>
    <property type="match status" value="1"/>
</dbReference>
<evidence type="ECO:0000256" key="6">
    <source>
        <dbReference type="ARBA" id="ARBA00022840"/>
    </source>
</evidence>
<accession>A0A502IY16</accession>
<dbReference type="EC" id="2.7.13.3" evidence="2"/>
<dbReference type="InterPro" id="IPR003594">
    <property type="entry name" value="HATPase_dom"/>
</dbReference>
<dbReference type="InterPro" id="IPR005467">
    <property type="entry name" value="His_kinase_dom"/>
</dbReference>
<dbReference type="GO" id="GO:0005524">
    <property type="term" value="F:ATP binding"/>
    <property type="evidence" value="ECO:0007669"/>
    <property type="project" value="UniProtKB-KW"/>
</dbReference>
<dbReference type="InterPro" id="IPR004358">
    <property type="entry name" value="Sig_transdc_His_kin-like_C"/>
</dbReference>
<dbReference type="SUPFAM" id="SSF52172">
    <property type="entry name" value="CheY-like"/>
    <property type="match status" value="1"/>
</dbReference>
<dbReference type="GO" id="GO:0005886">
    <property type="term" value="C:plasma membrane"/>
    <property type="evidence" value="ECO:0007669"/>
    <property type="project" value="TreeGrafter"/>
</dbReference>
<evidence type="ECO:0000256" key="2">
    <source>
        <dbReference type="ARBA" id="ARBA00012438"/>
    </source>
</evidence>
<dbReference type="SUPFAM" id="SSF55874">
    <property type="entry name" value="ATPase domain of HSP90 chaperone/DNA topoisomerase II/histidine kinase"/>
    <property type="match status" value="1"/>
</dbReference>
<dbReference type="Proteomes" id="UP000319432">
    <property type="component" value="Chromosome"/>
</dbReference>
<dbReference type="EMBL" id="CP033464">
    <property type="protein sequence ID" value="QDX95540.1"/>
    <property type="molecule type" value="Genomic_DNA"/>
</dbReference>
<keyword evidence="5" id="KW-0418">Kinase</keyword>
<sequence length="249" mass="27296">MLHAQLLVVDDELAIGKMLTTVLSKEGFEHVDVATSAEDALNACQIKTYDLILLDVMLPGKSGIESIKAHLRRYLQSTEHEPVPIIPATIYDFGHFQLDEQAGEVRVANKVVDFPAQVYQFQRMVDNVIANAILHNPVGTPIEICLVACETDGLDVEGFSLTIRDCGTGMEPEVTQQLFERYYRGTNTEGLTQGTGLGMAIAKELALAHGGEIQVASELGQGTTIQFTFHKEKSLFPSDHLKSLSTHSK</sequence>
<protein>
    <recommendedName>
        <fullName evidence="2">histidine kinase</fullName>
        <ecNumber evidence="2">2.7.13.3</ecNumber>
    </recommendedName>
</protein>
<dbReference type="GO" id="GO:0009927">
    <property type="term" value="F:histidine phosphotransfer kinase activity"/>
    <property type="evidence" value="ECO:0007669"/>
    <property type="project" value="TreeGrafter"/>
</dbReference>
<dbReference type="InterPro" id="IPR001789">
    <property type="entry name" value="Sig_transdc_resp-reg_receiver"/>
</dbReference>
<dbReference type="Pfam" id="PF02518">
    <property type="entry name" value="HATPase_c"/>
    <property type="match status" value="1"/>
</dbReference>
<keyword evidence="7" id="KW-0902">Two-component regulatory system</keyword>
<dbReference type="InterPro" id="IPR011006">
    <property type="entry name" value="CheY-like_superfamily"/>
</dbReference>
<dbReference type="AlphaFoldDB" id="A0A502IY16"/>
<keyword evidence="3" id="KW-0808">Transferase</keyword>
<keyword evidence="4" id="KW-0547">Nucleotide-binding</keyword>
<dbReference type="OrthoDB" id="368131at2"/>
<dbReference type="PRINTS" id="PR00344">
    <property type="entry name" value="BCTRLSENSOR"/>
</dbReference>
<dbReference type="CDD" id="cd00075">
    <property type="entry name" value="HATPase"/>
    <property type="match status" value="1"/>
</dbReference>
<dbReference type="SMART" id="SM00387">
    <property type="entry name" value="HATPase_c"/>
    <property type="match status" value="1"/>
</dbReference>
<reference evidence="8 9" key="1">
    <citation type="submission" date="2018-11" db="EMBL/GenBank/DDBJ databases">
        <title>Phylogenetic determinants of toxin gene distribution in genomes of Brevibacillus laterosporus.</title>
        <authorList>
            <person name="Glare T.R."/>
            <person name="Durrant A."/>
            <person name="Berry C."/>
            <person name="Palma L."/>
            <person name="Ormskirk M."/>
            <person name="Cox M.O."/>
        </authorList>
    </citation>
    <scope>NUCLEOTIDE SEQUENCE [LARGE SCALE GENOMIC DNA]</scope>
    <source>
        <strain evidence="8 9">1821L</strain>
    </source>
</reference>
<dbReference type="PROSITE" id="PS50110">
    <property type="entry name" value="RESPONSE_REGULATORY"/>
    <property type="match status" value="1"/>
</dbReference>
<comment type="catalytic activity">
    <reaction evidence="1">
        <text>ATP + protein L-histidine = ADP + protein N-phospho-L-histidine.</text>
        <dbReference type="EC" id="2.7.13.3"/>
    </reaction>
</comment>
<dbReference type="PROSITE" id="PS50109">
    <property type="entry name" value="HIS_KIN"/>
    <property type="match status" value="1"/>
</dbReference>
<dbReference type="SMART" id="SM00448">
    <property type="entry name" value="REC"/>
    <property type="match status" value="1"/>
</dbReference>
<evidence type="ECO:0000256" key="1">
    <source>
        <dbReference type="ARBA" id="ARBA00000085"/>
    </source>
</evidence>
<evidence type="ECO:0000256" key="5">
    <source>
        <dbReference type="ARBA" id="ARBA00022777"/>
    </source>
</evidence>
<keyword evidence="9" id="KW-1185">Reference proteome</keyword>
<evidence type="ECO:0000256" key="7">
    <source>
        <dbReference type="ARBA" id="ARBA00023012"/>
    </source>
</evidence>
<dbReference type="PANTHER" id="PTHR43047:SF52">
    <property type="entry name" value="SENSOR HISTIDINE KINASE YVRG"/>
    <property type="match status" value="1"/>
</dbReference>
<keyword evidence="6" id="KW-0067">ATP-binding</keyword>
<dbReference type="Gene3D" id="3.40.50.2300">
    <property type="match status" value="1"/>
</dbReference>
<dbReference type="InterPro" id="IPR036890">
    <property type="entry name" value="HATPase_C_sf"/>
</dbReference>
<evidence type="ECO:0000313" key="8">
    <source>
        <dbReference type="EMBL" id="QDX95540.1"/>
    </source>
</evidence>
<proteinExistence type="predicted"/>
<evidence type="ECO:0000313" key="9">
    <source>
        <dbReference type="Proteomes" id="UP000319432"/>
    </source>
</evidence>
<dbReference type="PANTHER" id="PTHR43047">
    <property type="entry name" value="TWO-COMPONENT HISTIDINE PROTEIN KINASE"/>
    <property type="match status" value="1"/>
</dbReference>
<evidence type="ECO:0000256" key="3">
    <source>
        <dbReference type="ARBA" id="ARBA00022679"/>
    </source>
</evidence>
<organism evidence="8 9">
    <name type="scientific">Brevibacillus laterosporus</name>
    <name type="common">Bacillus laterosporus</name>
    <dbReference type="NCBI Taxonomy" id="1465"/>
    <lineage>
        <taxon>Bacteria</taxon>
        <taxon>Bacillati</taxon>
        <taxon>Bacillota</taxon>
        <taxon>Bacilli</taxon>
        <taxon>Bacillales</taxon>
        <taxon>Paenibacillaceae</taxon>
        <taxon>Brevibacillus</taxon>
    </lineage>
</organism>
<evidence type="ECO:0000256" key="4">
    <source>
        <dbReference type="ARBA" id="ARBA00022741"/>
    </source>
</evidence>